<dbReference type="InterPro" id="IPR010372">
    <property type="entry name" value="DNA_pol3_delta_N"/>
</dbReference>
<evidence type="ECO:0000256" key="7">
    <source>
        <dbReference type="ARBA" id="ARBA00034754"/>
    </source>
</evidence>
<evidence type="ECO:0000256" key="1">
    <source>
        <dbReference type="ARBA" id="ARBA00012417"/>
    </source>
</evidence>
<dbReference type="RefSeq" id="WP_343860250.1">
    <property type="nucleotide sequence ID" value="NZ_BAAAFD010000006.1"/>
</dbReference>
<comment type="similarity">
    <text evidence="7">Belongs to the DNA polymerase HolA subunit family.</text>
</comment>
<evidence type="ECO:0000259" key="11">
    <source>
        <dbReference type="Pfam" id="PF14840"/>
    </source>
</evidence>
<comment type="caution">
    <text evidence="12">The sequence shown here is derived from an EMBL/GenBank/DDBJ whole genome shotgun (WGS) entry which is preliminary data.</text>
</comment>
<keyword evidence="5" id="KW-0235">DNA replication</keyword>
<evidence type="ECO:0000313" key="12">
    <source>
        <dbReference type="EMBL" id="GAA0857566.1"/>
    </source>
</evidence>
<organism evidence="12 13">
    <name type="scientific">Aliiglaciecola litoralis</name>
    <dbReference type="NCBI Taxonomy" id="582857"/>
    <lineage>
        <taxon>Bacteria</taxon>
        <taxon>Pseudomonadati</taxon>
        <taxon>Pseudomonadota</taxon>
        <taxon>Gammaproteobacteria</taxon>
        <taxon>Alteromonadales</taxon>
        <taxon>Alteromonadaceae</taxon>
        <taxon>Aliiglaciecola</taxon>
    </lineage>
</organism>
<accession>A0ABP3WZ90</accession>
<evidence type="ECO:0000256" key="8">
    <source>
        <dbReference type="ARBA" id="ARBA00049244"/>
    </source>
</evidence>
<dbReference type="CDD" id="cd18138">
    <property type="entry name" value="HLD_clamp_pol_III_delta"/>
    <property type="match status" value="1"/>
</dbReference>
<evidence type="ECO:0000256" key="2">
    <source>
        <dbReference type="ARBA" id="ARBA00017703"/>
    </source>
</evidence>
<dbReference type="SUPFAM" id="SSF52540">
    <property type="entry name" value="P-loop containing nucleoside triphosphate hydrolases"/>
    <property type="match status" value="1"/>
</dbReference>
<dbReference type="EMBL" id="BAAAFD010000006">
    <property type="protein sequence ID" value="GAA0857566.1"/>
    <property type="molecule type" value="Genomic_DNA"/>
</dbReference>
<dbReference type="InterPro" id="IPR005790">
    <property type="entry name" value="DNA_polIII_delta"/>
</dbReference>
<protein>
    <recommendedName>
        <fullName evidence="2 9">DNA polymerase III subunit delta</fullName>
        <ecNumber evidence="1 9">2.7.7.7</ecNumber>
    </recommendedName>
</protein>
<feature type="domain" description="DNA polymerase III subunit delta C-terminal" evidence="11">
    <location>
        <begin position="214"/>
        <end position="330"/>
    </location>
</feature>
<dbReference type="PANTHER" id="PTHR34388:SF1">
    <property type="entry name" value="DNA POLYMERASE III SUBUNIT DELTA"/>
    <property type="match status" value="1"/>
</dbReference>
<evidence type="ECO:0000259" key="10">
    <source>
        <dbReference type="Pfam" id="PF06144"/>
    </source>
</evidence>
<evidence type="ECO:0000256" key="5">
    <source>
        <dbReference type="ARBA" id="ARBA00022705"/>
    </source>
</evidence>
<dbReference type="EC" id="2.7.7.7" evidence="1 9"/>
<dbReference type="Proteomes" id="UP001500359">
    <property type="component" value="Unassembled WGS sequence"/>
</dbReference>
<keyword evidence="6" id="KW-0239">DNA-directed DNA polymerase</keyword>
<name>A0ABP3WZ90_9ALTE</name>
<dbReference type="Gene3D" id="3.40.50.300">
    <property type="entry name" value="P-loop containing nucleotide triphosphate hydrolases"/>
    <property type="match status" value="1"/>
</dbReference>
<evidence type="ECO:0000313" key="13">
    <source>
        <dbReference type="Proteomes" id="UP001500359"/>
    </source>
</evidence>
<reference evidence="13" key="1">
    <citation type="journal article" date="2019" name="Int. J. Syst. Evol. Microbiol.">
        <title>The Global Catalogue of Microorganisms (GCM) 10K type strain sequencing project: providing services to taxonomists for standard genome sequencing and annotation.</title>
        <authorList>
            <consortium name="The Broad Institute Genomics Platform"/>
            <consortium name="The Broad Institute Genome Sequencing Center for Infectious Disease"/>
            <person name="Wu L."/>
            <person name="Ma J."/>
        </authorList>
    </citation>
    <scope>NUCLEOTIDE SEQUENCE [LARGE SCALE GENOMIC DNA]</scope>
    <source>
        <strain evidence="13">JCM 15896</strain>
    </source>
</reference>
<dbReference type="PANTHER" id="PTHR34388">
    <property type="entry name" value="DNA POLYMERASE III SUBUNIT DELTA"/>
    <property type="match status" value="1"/>
</dbReference>
<dbReference type="SUPFAM" id="SSF48019">
    <property type="entry name" value="post-AAA+ oligomerization domain-like"/>
    <property type="match status" value="1"/>
</dbReference>
<proteinExistence type="inferred from homology"/>
<evidence type="ECO:0000256" key="3">
    <source>
        <dbReference type="ARBA" id="ARBA00022679"/>
    </source>
</evidence>
<feature type="domain" description="DNA polymerase III delta N-terminal" evidence="10">
    <location>
        <begin position="20"/>
        <end position="138"/>
    </location>
</feature>
<dbReference type="Pfam" id="PF06144">
    <property type="entry name" value="DNA_pol3_delta"/>
    <property type="match status" value="1"/>
</dbReference>
<evidence type="ECO:0000256" key="6">
    <source>
        <dbReference type="ARBA" id="ARBA00022932"/>
    </source>
</evidence>
<dbReference type="NCBIfam" id="TIGR01128">
    <property type="entry name" value="holA"/>
    <property type="match status" value="1"/>
</dbReference>
<dbReference type="InterPro" id="IPR027417">
    <property type="entry name" value="P-loop_NTPase"/>
</dbReference>
<evidence type="ECO:0000256" key="4">
    <source>
        <dbReference type="ARBA" id="ARBA00022695"/>
    </source>
</evidence>
<dbReference type="Gene3D" id="1.10.8.60">
    <property type="match status" value="1"/>
</dbReference>
<comment type="catalytic activity">
    <reaction evidence="8">
        <text>DNA(n) + a 2'-deoxyribonucleoside 5'-triphosphate = DNA(n+1) + diphosphate</text>
        <dbReference type="Rhea" id="RHEA:22508"/>
        <dbReference type="Rhea" id="RHEA-COMP:17339"/>
        <dbReference type="Rhea" id="RHEA-COMP:17340"/>
        <dbReference type="ChEBI" id="CHEBI:33019"/>
        <dbReference type="ChEBI" id="CHEBI:61560"/>
        <dbReference type="ChEBI" id="CHEBI:173112"/>
        <dbReference type="EC" id="2.7.7.7"/>
    </reaction>
</comment>
<keyword evidence="13" id="KW-1185">Reference proteome</keyword>
<dbReference type="Pfam" id="PF14840">
    <property type="entry name" value="DNA_pol3_delt_C"/>
    <property type="match status" value="1"/>
</dbReference>
<dbReference type="InterPro" id="IPR008921">
    <property type="entry name" value="DNA_pol3_clamp-load_cplx_C"/>
</dbReference>
<dbReference type="InterPro" id="IPR032780">
    <property type="entry name" value="DNA_pol3_delt_C"/>
</dbReference>
<keyword evidence="3" id="KW-0808">Transferase</keyword>
<keyword evidence="4" id="KW-0548">Nucleotidyltransferase</keyword>
<evidence type="ECO:0000256" key="9">
    <source>
        <dbReference type="NCBIfam" id="TIGR01128"/>
    </source>
</evidence>
<sequence>MQIYPDRFESHINKGLASFYMVFGDEPLQKMLTIEAIRKHAATQGFDERQQLSVDNQFAWHSLTEATQTLSLFSSKQFIELDMPTGKPGAEGSKVLSELAQSISADTIVLLHGLKIGKDVQNTKWFKALDKKGVYVPCYPLEGKQLDNWISNYMRKVGLKTTPSASALLSDFCEGNLLAAKQEIDKLLLLYPEQEIDDVKIEKAVIDQSRFNVFQLVDVMLSGDATKTVKMLHRLEAEGVEPTIIAWALTREWQTLSQLLGNKASGQPINWNQHRIWGNRQGLYSAAMNRLKQDNLNQIRAKLQILDQRIKQSQVHRPYVELCHICLLFIAFDLTHMAIG</sequence>
<dbReference type="Gene3D" id="1.20.272.10">
    <property type="match status" value="1"/>
</dbReference>
<gene>
    <name evidence="12" type="primary">holA</name>
    <name evidence="12" type="ORF">GCM10009114_23860</name>
</gene>